<reference evidence="7" key="1">
    <citation type="journal article" date="2019" name="Int. J. Syst. Evol. Microbiol.">
        <title>The Global Catalogue of Microorganisms (GCM) 10K type strain sequencing project: providing services to taxonomists for standard genome sequencing and annotation.</title>
        <authorList>
            <consortium name="The Broad Institute Genomics Platform"/>
            <consortium name="The Broad Institute Genome Sequencing Center for Infectious Disease"/>
            <person name="Wu L."/>
            <person name="Ma J."/>
        </authorList>
    </citation>
    <scope>NUCLEOTIDE SEQUENCE [LARGE SCALE GENOMIC DNA]</scope>
    <source>
        <strain evidence="7">CG52</strain>
    </source>
</reference>
<dbReference type="InterPro" id="IPR036594">
    <property type="entry name" value="Meth_synthase_dom"/>
</dbReference>
<proteinExistence type="predicted"/>
<dbReference type="PROSITE" id="PS51332">
    <property type="entry name" value="B12_BINDING"/>
    <property type="match status" value="1"/>
</dbReference>
<keyword evidence="1" id="KW-0805">Transcription regulation</keyword>
<dbReference type="PANTHER" id="PTHR30204">
    <property type="entry name" value="REDOX-CYCLING DRUG-SENSING TRANSCRIPTIONAL ACTIVATOR SOXR"/>
    <property type="match status" value="1"/>
</dbReference>
<keyword evidence="2" id="KW-0238">DNA-binding</keyword>
<dbReference type="RefSeq" id="WP_377401104.1">
    <property type="nucleotide sequence ID" value="NZ_JBHUEQ010000021.1"/>
</dbReference>
<name>A0ABW4M6F5_9HYPH</name>
<dbReference type="Pfam" id="PF02310">
    <property type="entry name" value="B12-binding"/>
    <property type="match status" value="1"/>
</dbReference>
<sequence length="286" mass="31371">MTDLLSLAETLKHSGLTKLVLHAWERRYGLEPEQRTETGRRLYTFEQAERLRLLKLCTDAGYRIGNIVSLSLAQLQGLKAGVQIQQTLEPAIAAVKAMEFQHLDRWLHDRADRYDAEDFIDKIVSPLQNAIGDLWADGEVSIAAEHYASAALKRILNGMLEEVSPALADAPVLVATTPEGESHEIGALCVALVARLAGWNVLYLGPDLPPSEVVEASLACAARCVCLSGLCIKPKAAERQIYEIRAKLPARVAVWIGGAGLAGLQPIRDVRFFSDLASFRQALHEE</sequence>
<gene>
    <name evidence="6" type="ORF">ACFSE1_11630</name>
</gene>
<keyword evidence="3" id="KW-0804">Transcription</keyword>
<evidence type="ECO:0000313" key="6">
    <source>
        <dbReference type="EMBL" id="MFD1746113.1"/>
    </source>
</evidence>
<evidence type="ECO:0000256" key="3">
    <source>
        <dbReference type="ARBA" id="ARBA00023163"/>
    </source>
</evidence>
<dbReference type="Gene3D" id="1.10.1240.10">
    <property type="entry name" value="Methionine synthase domain"/>
    <property type="match status" value="1"/>
</dbReference>
<dbReference type="InterPro" id="IPR003759">
    <property type="entry name" value="Cbl-bd_cap"/>
</dbReference>
<dbReference type="Pfam" id="PF02607">
    <property type="entry name" value="B12-binding_2"/>
    <property type="match status" value="1"/>
</dbReference>
<accession>A0ABW4M6F5</accession>
<evidence type="ECO:0000256" key="1">
    <source>
        <dbReference type="ARBA" id="ARBA00023015"/>
    </source>
</evidence>
<dbReference type="SUPFAM" id="SSF52242">
    <property type="entry name" value="Cobalamin (vitamin B12)-binding domain"/>
    <property type="match status" value="1"/>
</dbReference>
<dbReference type="Gene3D" id="1.10.1660.10">
    <property type="match status" value="1"/>
</dbReference>
<feature type="domain" description="B12-binding" evidence="5">
    <location>
        <begin position="170"/>
        <end position="286"/>
    </location>
</feature>
<dbReference type="Pfam" id="PF13411">
    <property type="entry name" value="MerR_1"/>
    <property type="match status" value="1"/>
</dbReference>
<organism evidence="6 7">
    <name type="scientific">Rhizobium helianthi</name>
    <dbReference type="NCBI Taxonomy" id="1132695"/>
    <lineage>
        <taxon>Bacteria</taxon>
        <taxon>Pseudomonadati</taxon>
        <taxon>Pseudomonadota</taxon>
        <taxon>Alphaproteobacteria</taxon>
        <taxon>Hyphomicrobiales</taxon>
        <taxon>Rhizobiaceae</taxon>
        <taxon>Rhizobium/Agrobacterium group</taxon>
        <taxon>Rhizobium</taxon>
    </lineage>
</organism>
<evidence type="ECO:0000313" key="7">
    <source>
        <dbReference type="Proteomes" id="UP001597322"/>
    </source>
</evidence>
<dbReference type="CDD" id="cd02065">
    <property type="entry name" value="B12-binding_like"/>
    <property type="match status" value="1"/>
</dbReference>
<dbReference type="InterPro" id="IPR006158">
    <property type="entry name" value="Cobalamin-bd"/>
</dbReference>
<dbReference type="SUPFAM" id="SSF46955">
    <property type="entry name" value="Putative DNA-binding domain"/>
    <property type="match status" value="1"/>
</dbReference>
<evidence type="ECO:0000259" key="4">
    <source>
        <dbReference type="PROSITE" id="PS50937"/>
    </source>
</evidence>
<dbReference type="PROSITE" id="PS50937">
    <property type="entry name" value="HTH_MERR_2"/>
    <property type="match status" value="1"/>
</dbReference>
<dbReference type="SMART" id="SM00422">
    <property type="entry name" value="HTH_MERR"/>
    <property type="match status" value="1"/>
</dbReference>
<dbReference type="InterPro" id="IPR000551">
    <property type="entry name" value="MerR-type_HTH_dom"/>
</dbReference>
<dbReference type="Proteomes" id="UP001597322">
    <property type="component" value="Unassembled WGS sequence"/>
</dbReference>
<dbReference type="InterPro" id="IPR047057">
    <property type="entry name" value="MerR_fam"/>
</dbReference>
<comment type="caution">
    <text evidence="6">The sequence shown here is derived from an EMBL/GenBank/DDBJ whole genome shotgun (WGS) entry which is preliminary data.</text>
</comment>
<keyword evidence="7" id="KW-1185">Reference proteome</keyword>
<dbReference type="InterPro" id="IPR009061">
    <property type="entry name" value="DNA-bd_dom_put_sf"/>
</dbReference>
<dbReference type="EMBL" id="JBHUEQ010000021">
    <property type="protein sequence ID" value="MFD1746113.1"/>
    <property type="molecule type" value="Genomic_DNA"/>
</dbReference>
<evidence type="ECO:0000256" key="2">
    <source>
        <dbReference type="ARBA" id="ARBA00023125"/>
    </source>
</evidence>
<dbReference type="Gene3D" id="3.40.50.280">
    <property type="entry name" value="Cobalamin-binding domain"/>
    <property type="match status" value="1"/>
</dbReference>
<feature type="domain" description="HTH merR-type" evidence="4">
    <location>
        <begin position="14"/>
        <end position="73"/>
    </location>
</feature>
<evidence type="ECO:0000259" key="5">
    <source>
        <dbReference type="PROSITE" id="PS51332"/>
    </source>
</evidence>
<dbReference type="InterPro" id="IPR036724">
    <property type="entry name" value="Cobalamin-bd_sf"/>
</dbReference>
<dbReference type="PANTHER" id="PTHR30204:SF67">
    <property type="entry name" value="HTH-TYPE TRANSCRIPTIONAL REGULATOR MLRA-RELATED"/>
    <property type="match status" value="1"/>
</dbReference>
<protein>
    <submittedName>
        <fullName evidence="6">MerR family transcriptional regulator</fullName>
    </submittedName>
</protein>